<evidence type="ECO:0000256" key="4">
    <source>
        <dbReference type="ARBA" id="ARBA00022519"/>
    </source>
</evidence>
<evidence type="ECO:0000256" key="6">
    <source>
        <dbReference type="ARBA" id="ARBA00022989"/>
    </source>
</evidence>
<dbReference type="Proteomes" id="UP000466864">
    <property type="component" value="Unassembled WGS sequence"/>
</dbReference>
<feature type="transmembrane region" description="Helical" evidence="9">
    <location>
        <begin position="12"/>
        <end position="33"/>
    </location>
</feature>
<dbReference type="PANTHER" id="PTHR32196">
    <property type="entry name" value="ABC TRANSPORTER PERMEASE PROTEIN YPHD-RELATED-RELATED"/>
    <property type="match status" value="1"/>
</dbReference>
<evidence type="ECO:0000256" key="2">
    <source>
        <dbReference type="ARBA" id="ARBA00022448"/>
    </source>
</evidence>
<feature type="transmembrane region" description="Helical" evidence="9">
    <location>
        <begin position="158"/>
        <end position="176"/>
    </location>
</feature>
<evidence type="ECO:0000256" key="8">
    <source>
        <dbReference type="ARBA" id="ARBA00039381"/>
    </source>
</evidence>
<sequence length="324" mass="34284">MIKKGKIKIPGIALFVIVLYILFCFIAQSFFSWYNFVLILRNSCTLLIVSLGMTWSILIAQTDLSVGSVMSMGAVMSAVMSNAGIPTVVIVICVLAMGVGVGSLNGILISKFKFDFWVTTFSTMSIFAGLALVIANGATVGFENKFYDFIGNATLPGGIYWLIIITALISGICIYVERNTEFGFNMFSVGGCESAAIDSGINVAKNQFLVYLFSGILSSISGILVAGMSNAGAPTVGVDYTFTAMAAVVIGGTPFIGGKGGIVGTIFGTLLLRILTSGLSMMGIAPTWQKAITGVIIVSLIVVDVVNENRVVKNGLRRIYTDAE</sequence>
<feature type="transmembrane region" description="Helical" evidence="9">
    <location>
        <begin position="116"/>
        <end position="138"/>
    </location>
</feature>
<evidence type="ECO:0000256" key="3">
    <source>
        <dbReference type="ARBA" id="ARBA00022475"/>
    </source>
</evidence>
<feature type="transmembrane region" description="Helical" evidence="9">
    <location>
        <begin position="208"/>
        <end position="228"/>
    </location>
</feature>
<dbReference type="PANTHER" id="PTHR32196:SF71">
    <property type="entry name" value="AUTOINDUCER 2 IMPORT SYSTEM PERMEASE PROTEIN LSRD"/>
    <property type="match status" value="1"/>
</dbReference>
<keyword evidence="3" id="KW-1003">Cell membrane</keyword>
<keyword evidence="6 9" id="KW-1133">Transmembrane helix</keyword>
<dbReference type="Pfam" id="PF02653">
    <property type="entry name" value="BPD_transp_2"/>
    <property type="match status" value="1"/>
</dbReference>
<dbReference type="EMBL" id="VUMV01000005">
    <property type="protein sequence ID" value="MST82211.1"/>
    <property type="molecule type" value="Genomic_DNA"/>
</dbReference>
<feature type="transmembrane region" description="Helical" evidence="9">
    <location>
        <begin position="89"/>
        <end position="109"/>
    </location>
</feature>
<evidence type="ECO:0000313" key="10">
    <source>
        <dbReference type="EMBL" id="MST82211.1"/>
    </source>
</evidence>
<comment type="subcellular location">
    <subcellularLocation>
        <location evidence="1">Cell membrane</location>
        <topology evidence="1">Multi-pass membrane protein</topology>
    </subcellularLocation>
</comment>
<dbReference type="GO" id="GO:0005886">
    <property type="term" value="C:plasma membrane"/>
    <property type="evidence" value="ECO:0007669"/>
    <property type="project" value="UniProtKB-SubCell"/>
</dbReference>
<evidence type="ECO:0000313" key="11">
    <source>
        <dbReference type="Proteomes" id="UP000466864"/>
    </source>
</evidence>
<evidence type="ECO:0000256" key="9">
    <source>
        <dbReference type="SAM" id="Phobius"/>
    </source>
</evidence>
<accession>A0A7X2TPW3</accession>
<dbReference type="GO" id="GO:0022857">
    <property type="term" value="F:transmembrane transporter activity"/>
    <property type="evidence" value="ECO:0007669"/>
    <property type="project" value="InterPro"/>
</dbReference>
<proteinExistence type="predicted"/>
<keyword evidence="2" id="KW-0813">Transport</keyword>
<feature type="transmembrane region" description="Helical" evidence="9">
    <location>
        <begin position="39"/>
        <end position="59"/>
    </location>
</feature>
<feature type="transmembrane region" description="Helical" evidence="9">
    <location>
        <begin position="66"/>
        <end position="83"/>
    </location>
</feature>
<evidence type="ECO:0000256" key="1">
    <source>
        <dbReference type="ARBA" id="ARBA00004651"/>
    </source>
</evidence>
<keyword evidence="4" id="KW-0997">Cell inner membrane</keyword>
<dbReference type="CDD" id="cd06579">
    <property type="entry name" value="TM_PBP1_transp_AraH_like"/>
    <property type="match status" value="1"/>
</dbReference>
<protein>
    <recommendedName>
        <fullName evidence="8">Autoinducer 2 import system permease protein LsrD</fullName>
    </recommendedName>
</protein>
<organism evidence="10 11">
    <name type="scientific">Bilifractor porci</name>
    <dbReference type="NCBI Taxonomy" id="2606636"/>
    <lineage>
        <taxon>Bacteria</taxon>
        <taxon>Bacillati</taxon>
        <taxon>Bacillota</taxon>
        <taxon>Clostridia</taxon>
        <taxon>Lachnospirales</taxon>
        <taxon>Lachnospiraceae</taxon>
        <taxon>Bilifractor</taxon>
    </lineage>
</organism>
<reference evidence="10 11" key="1">
    <citation type="submission" date="2019-08" db="EMBL/GenBank/DDBJ databases">
        <title>In-depth cultivation of the pig gut microbiome towards novel bacterial diversity and tailored functional studies.</title>
        <authorList>
            <person name="Wylensek D."/>
            <person name="Hitch T.C.A."/>
            <person name="Clavel T."/>
        </authorList>
    </citation>
    <scope>NUCLEOTIDE SEQUENCE [LARGE SCALE GENOMIC DNA]</scope>
    <source>
        <strain evidence="10 11">Oil+RF-744-WCA-WT-13</strain>
    </source>
</reference>
<keyword evidence="5 9" id="KW-0812">Transmembrane</keyword>
<dbReference type="AlphaFoldDB" id="A0A7X2TPW3"/>
<keyword evidence="11" id="KW-1185">Reference proteome</keyword>
<name>A0A7X2TPW3_9FIRM</name>
<keyword evidence="7 9" id="KW-0472">Membrane</keyword>
<gene>
    <name evidence="10" type="ORF">FYJ60_07770</name>
</gene>
<comment type="caution">
    <text evidence="10">The sequence shown here is derived from an EMBL/GenBank/DDBJ whole genome shotgun (WGS) entry which is preliminary data.</text>
</comment>
<evidence type="ECO:0000256" key="5">
    <source>
        <dbReference type="ARBA" id="ARBA00022692"/>
    </source>
</evidence>
<evidence type="ECO:0000256" key="7">
    <source>
        <dbReference type="ARBA" id="ARBA00023136"/>
    </source>
</evidence>
<dbReference type="RefSeq" id="WP_154458126.1">
    <property type="nucleotide sequence ID" value="NZ_VUMV01000005.1"/>
</dbReference>
<dbReference type="InterPro" id="IPR001851">
    <property type="entry name" value="ABC_transp_permease"/>
</dbReference>